<proteinExistence type="predicted"/>
<evidence type="ECO:0000313" key="2">
    <source>
        <dbReference type="EMBL" id="MPN32857.1"/>
    </source>
</evidence>
<evidence type="ECO:0000256" key="1">
    <source>
        <dbReference type="SAM" id="Phobius"/>
    </source>
</evidence>
<gene>
    <name evidence="2" type="ORF">SDC9_180340</name>
</gene>
<dbReference type="EMBL" id="VSSQ01085082">
    <property type="protein sequence ID" value="MPN32857.1"/>
    <property type="molecule type" value="Genomic_DNA"/>
</dbReference>
<keyword evidence="1" id="KW-0812">Transmembrane</keyword>
<sequence length="135" mass="14443">MPFPSYTASRTLNVTSAACSPCCAAFVWTICCATSVWTSCSASGSTSACVLPLIKSNIPHVLDSASAAPPSMTQTSATAMAAFIVTLFIAIFSLFFWRPAKVRYTLFLKPLSARPNAFFKSSVSHMTIQPPQTFS</sequence>
<feature type="transmembrane region" description="Helical" evidence="1">
    <location>
        <begin position="77"/>
        <end position="97"/>
    </location>
</feature>
<organism evidence="2">
    <name type="scientific">bioreactor metagenome</name>
    <dbReference type="NCBI Taxonomy" id="1076179"/>
    <lineage>
        <taxon>unclassified sequences</taxon>
        <taxon>metagenomes</taxon>
        <taxon>ecological metagenomes</taxon>
    </lineage>
</organism>
<accession>A0A645H1F5</accession>
<protein>
    <submittedName>
        <fullName evidence="2">Uncharacterized protein</fullName>
    </submittedName>
</protein>
<dbReference type="AlphaFoldDB" id="A0A645H1F5"/>
<reference evidence="2" key="1">
    <citation type="submission" date="2019-08" db="EMBL/GenBank/DDBJ databases">
        <authorList>
            <person name="Kucharzyk K."/>
            <person name="Murdoch R.W."/>
            <person name="Higgins S."/>
            <person name="Loffler F."/>
        </authorList>
    </citation>
    <scope>NUCLEOTIDE SEQUENCE</scope>
</reference>
<name>A0A645H1F5_9ZZZZ</name>
<keyword evidence="1" id="KW-1133">Transmembrane helix</keyword>
<keyword evidence="1" id="KW-0472">Membrane</keyword>
<comment type="caution">
    <text evidence="2">The sequence shown here is derived from an EMBL/GenBank/DDBJ whole genome shotgun (WGS) entry which is preliminary data.</text>
</comment>